<feature type="compositionally biased region" description="Basic and acidic residues" evidence="1">
    <location>
        <begin position="299"/>
        <end position="321"/>
    </location>
</feature>
<gene>
    <name evidence="2" type="ORF">JT362_30165</name>
</gene>
<feature type="compositionally biased region" description="Low complexity" evidence="1">
    <location>
        <begin position="110"/>
        <end position="121"/>
    </location>
</feature>
<dbReference type="RefSeq" id="WP_311202768.1">
    <property type="nucleotide sequence ID" value="NZ_JAFFZE010000025.1"/>
</dbReference>
<protein>
    <recommendedName>
        <fullName evidence="4">Translation initiation factor IF-2</fullName>
    </recommendedName>
</protein>
<dbReference type="Proteomes" id="UP001156441">
    <property type="component" value="Unassembled WGS sequence"/>
</dbReference>
<feature type="compositionally biased region" description="Basic and acidic residues" evidence="1">
    <location>
        <begin position="270"/>
        <end position="290"/>
    </location>
</feature>
<feature type="compositionally biased region" description="Pro residues" evidence="1">
    <location>
        <begin position="66"/>
        <end position="76"/>
    </location>
</feature>
<evidence type="ECO:0000313" key="3">
    <source>
        <dbReference type="Proteomes" id="UP001156441"/>
    </source>
</evidence>
<name>A0ABT2JHN8_9PSEU</name>
<dbReference type="EMBL" id="JAFFZE010000025">
    <property type="protein sequence ID" value="MCT2587397.1"/>
    <property type="molecule type" value="Genomic_DNA"/>
</dbReference>
<feature type="compositionally biased region" description="Pro residues" evidence="1">
    <location>
        <begin position="364"/>
        <end position="375"/>
    </location>
</feature>
<evidence type="ECO:0008006" key="4">
    <source>
        <dbReference type="Google" id="ProtNLM"/>
    </source>
</evidence>
<proteinExistence type="predicted"/>
<comment type="caution">
    <text evidence="2">The sequence shown here is derived from an EMBL/GenBank/DDBJ whole genome shotgun (WGS) entry which is preliminary data.</text>
</comment>
<organism evidence="2 3">
    <name type="scientific">Actinophytocola gossypii</name>
    <dbReference type="NCBI Taxonomy" id="2812003"/>
    <lineage>
        <taxon>Bacteria</taxon>
        <taxon>Bacillati</taxon>
        <taxon>Actinomycetota</taxon>
        <taxon>Actinomycetes</taxon>
        <taxon>Pseudonocardiales</taxon>
        <taxon>Pseudonocardiaceae</taxon>
    </lineage>
</organism>
<feature type="compositionally biased region" description="Polar residues" evidence="1">
    <location>
        <begin position="141"/>
        <end position="161"/>
    </location>
</feature>
<reference evidence="2 3" key="1">
    <citation type="submission" date="2021-02" db="EMBL/GenBank/DDBJ databases">
        <title>Actinophytocola xerophila sp. nov., isolated from soil of cotton cropping field.</title>
        <authorList>
            <person name="Huang R."/>
            <person name="Chen X."/>
            <person name="Ge X."/>
            <person name="Liu W."/>
        </authorList>
    </citation>
    <scope>NUCLEOTIDE SEQUENCE [LARGE SCALE GENOMIC DNA]</scope>
    <source>
        <strain evidence="2 3">S1-96</strain>
    </source>
</reference>
<keyword evidence="3" id="KW-1185">Reference proteome</keyword>
<evidence type="ECO:0000313" key="2">
    <source>
        <dbReference type="EMBL" id="MCT2587397.1"/>
    </source>
</evidence>
<feature type="compositionally biased region" description="Low complexity" evidence="1">
    <location>
        <begin position="174"/>
        <end position="190"/>
    </location>
</feature>
<sequence length="392" mass="42588">MSLYELDPDATRRRIEATAAAGLRALGETATRSEAIDKQVKDLLERREREKQAMDERIAQAKPAEPEPPTRVPPKPATLALGADEFRTTREPDRRGRPVERSAPARATPSGARSGESGAAGHLDGQTRRGVTGGQGIWPGQDSTDGQSARNRQPVQPQAARSQRAEQSRQPMNAQVDRAARAAQSRQSSAEADRVERVGQSRPFTSAEAARGERPGQSRPFTNAAADRVERSGQLGPSQVGRGEPAGQSRPFTSAEADRVERSSQTLKSPVDRAEQSRRFARSPGDRAERQSPTVQADRTARADQRRQPTRSQSDEPRRAEPNPPRPAGDTASAAGRTSQPPSRPAPRKTLKLGAPEDREATPEPQPRQAPPRRPTSPTDEPDDLSGSSWLR</sequence>
<evidence type="ECO:0000256" key="1">
    <source>
        <dbReference type="SAM" id="MobiDB-lite"/>
    </source>
</evidence>
<feature type="compositionally biased region" description="Basic and acidic residues" evidence="1">
    <location>
        <begin position="84"/>
        <end position="100"/>
    </location>
</feature>
<accession>A0ABT2JHN8</accession>
<feature type="region of interest" description="Disordered" evidence="1">
    <location>
        <begin position="46"/>
        <end position="392"/>
    </location>
</feature>
<feature type="compositionally biased region" description="Basic and acidic residues" evidence="1">
    <location>
        <begin position="46"/>
        <end position="59"/>
    </location>
</feature>